<dbReference type="EMBL" id="JPKY01000161">
    <property type="protein sequence ID" value="KFH40862.1"/>
    <property type="molecule type" value="Genomic_DNA"/>
</dbReference>
<dbReference type="HOGENOM" id="CLU_054225_1_0_1"/>
<evidence type="ECO:0000313" key="4">
    <source>
        <dbReference type="Proteomes" id="UP000029964"/>
    </source>
</evidence>
<evidence type="ECO:0000259" key="2">
    <source>
        <dbReference type="Pfam" id="PF01370"/>
    </source>
</evidence>
<dbReference type="AlphaFoldDB" id="A0A086SUT0"/>
<proteinExistence type="inferred from homology"/>
<comment type="similarity">
    <text evidence="1">Belongs to the NAD(P)-dependent epimerase/dehydratase family.</text>
</comment>
<gene>
    <name evidence="3" type="ORF">ACRE_084340</name>
</gene>
<keyword evidence="4" id="KW-1185">Reference proteome</keyword>
<protein>
    <recommendedName>
        <fullName evidence="2">NAD-dependent epimerase/dehydratase domain-containing protein</fullName>
    </recommendedName>
</protein>
<dbReference type="SUPFAM" id="SSF51735">
    <property type="entry name" value="NAD(P)-binding Rossmann-fold domains"/>
    <property type="match status" value="1"/>
</dbReference>
<name>A0A086SUT0_HAPC1</name>
<evidence type="ECO:0000256" key="1">
    <source>
        <dbReference type="ARBA" id="ARBA00007637"/>
    </source>
</evidence>
<dbReference type="Pfam" id="PF01370">
    <property type="entry name" value="Epimerase"/>
    <property type="match status" value="1"/>
</dbReference>
<dbReference type="PANTHER" id="PTHR43000">
    <property type="entry name" value="DTDP-D-GLUCOSE 4,6-DEHYDRATASE-RELATED"/>
    <property type="match status" value="1"/>
</dbReference>
<reference evidence="4" key="1">
    <citation type="journal article" date="2014" name="Genome Announc.">
        <title>Genome sequence and annotation of Acremonium chrysogenum, producer of the beta-lactam antibiotic cephalosporin C.</title>
        <authorList>
            <person name="Terfehr D."/>
            <person name="Dahlmann T.A."/>
            <person name="Specht T."/>
            <person name="Zadra I."/>
            <person name="Kuernsteiner H."/>
            <person name="Kueck U."/>
        </authorList>
    </citation>
    <scope>NUCLEOTIDE SEQUENCE [LARGE SCALE GENOMIC DNA]</scope>
    <source>
        <strain evidence="4">ATCC 11550 / CBS 779.69 / DSM 880 / IAM 14645 / JCM 23072 / IMI 49137</strain>
    </source>
</reference>
<dbReference type="InterPro" id="IPR036291">
    <property type="entry name" value="NAD(P)-bd_dom_sf"/>
</dbReference>
<feature type="domain" description="NAD-dependent epimerase/dehydratase" evidence="2">
    <location>
        <begin position="15"/>
        <end position="211"/>
    </location>
</feature>
<dbReference type="Proteomes" id="UP000029964">
    <property type="component" value="Unassembled WGS sequence"/>
</dbReference>
<sequence length="379" mass="41547">MQPTEEPPPPPPFDVLVTGSSGHLGTALMLRLPTHGLTPLGIDILPSPTTHLTGSVSDPDFVTSVLSCNPSIRHIIHAATLHKPHVGTHTHRDFIDTNITGTSILLQAAATTAAEITRLPLSSFIFISTTSAFGTALTQPITTTNTTTTTSTPAAASAATWIDESVRGDPKNIYGLTKSAAEDLCLLAHRQHSLPVIVLRTSRFFPEDDDDHHRRAATPDPHNLKVLELAHRRVDISDIVDACRCAMDRAAHLGWGRYIISAPTPFVAHTDTDTDTDTDTGGMDRDTLLRVLGERPQEAFARFVPEVEPIFRDKGWGYTPRVDRVYDSSRAVRELGWTPQYTFERAVRSVRDGEEWRSPLTLEVGEKGYHATPTGVYTK</sequence>
<dbReference type="Gene3D" id="3.40.50.720">
    <property type="entry name" value="NAD(P)-binding Rossmann-like Domain"/>
    <property type="match status" value="1"/>
</dbReference>
<dbReference type="OrthoDB" id="202470at2759"/>
<accession>A0A086SUT0</accession>
<dbReference type="InterPro" id="IPR001509">
    <property type="entry name" value="Epimerase_deHydtase"/>
</dbReference>
<comment type="caution">
    <text evidence="3">The sequence shown here is derived from an EMBL/GenBank/DDBJ whole genome shotgun (WGS) entry which is preliminary data.</text>
</comment>
<evidence type="ECO:0000313" key="3">
    <source>
        <dbReference type="EMBL" id="KFH40862.1"/>
    </source>
</evidence>
<dbReference type="CDD" id="cd08946">
    <property type="entry name" value="SDR_e"/>
    <property type="match status" value="1"/>
</dbReference>
<dbReference type="STRING" id="857340.A0A086SUT0"/>
<organism evidence="3 4">
    <name type="scientific">Hapsidospora chrysogenum (strain ATCC 11550 / CBS 779.69 / DSM 880 / IAM 14645 / JCM 23072 / IMI 49137)</name>
    <name type="common">Acremonium chrysogenum</name>
    <dbReference type="NCBI Taxonomy" id="857340"/>
    <lineage>
        <taxon>Eukaryota</taxon>
        <taxon>Fungi</taxon>
        <taxon>Dikarya</taxon>
        <taxon>Ascomycota</taxon>
        <taxon>Pezizomycotina</taxon>
        <taxon>Sordariomycetes</taxon>
        <taxon>Hypocreomycetidae</taxon>
        <taxon>Hypocreales</taxon>
        <taxon>Bionectriaceae</taxon>
        <taxon>Hapsidospora</taxon>
    </lineage>
</organism>